<dbReference type="RefSeq" id="WP_367774323.1">
    <property type="nucleotide sequence ID" value="NZ_JBFNXR010000050.1"/>
</dbReference>
<feature type="domain" description="N-acetyltransferase" evidence="1">
    <location>
        <begin position="8"/>
        <end position="169"/>
    </location>
</feature>
<dbReference type="Pfam" id="PF13302">
    <property type="entry name" value="Acetyltransf_3"/>
    <property type="match status" value="1"/>
</dbReference>
<organism evidence="2 3">
    <name type="scientific">Novosphingobium rhizovicinum</name>
    <dbReference type="NCBI Taxonomy" id="3228928"/>
    <lineage>
        <taxon>Bacteria</taxon>
        <taxon>Pseudomonadati</taxon>
        <taxon>Pseudomonadota</taxon>
        <taxon>Alphaproteobacteria</taxon>
        <taxon>Sphingomonadales</taxon>
        <taxon>Sphingomonadaceae</taxon>
        <taxon>Novosphingobium</taxon>
    </lineage>
</organism>
<dbReference type="GO" id="GO:0016746">
    <property type="term" value="F:acyltransferase activity"/>
    <property type="evidence" value="ECO:0007669"/>
    <property type="project" value="UniProtKB-KW"/>
</dbReference>
<protein>
    <submittedName>
        <fullName evidence="2">GNAT family N-acetyltransferase</fullName>
        <ecNumber evidence="2">2.3.-.-</ecNumber>
    </submittedName>
</protein>
<evidence type="ECO:0000313" key="2">
    <source>
        <dbReference type="EMBL" id="MEW9856051.1"/>
    </source>
</evidence>
<reference evidence="2 3" key="1">
    <citation type="submission" date="2024-06" db="EMBL/GenBank/DDBJ databases">
        <title>Novosphingobium rhizovicinus M1R2S20.</title>
        <authorList>
            <person name="Sun J.-Q."/>
        </authorList>
    </citation>
    <scope>NUCLEOTIDE SEQUENCE [LARGE SCALE GENOMIC DNA]</scope>
    <source>
        <strain evidence="2 3">M1R2S20</strain>
    </source>
</reference>
<accession>A0ABV3RD72</accession>
<dbReference type="PROSITE" id="PS51186">
    <property type="entry name" value="GNAT"/>
    <property type="match status" value="1"/>
</dbReference>
<dbReference type="EC" id="2.3.-.-" evidence="2"/>
<proteinExistence type="predicted"/>
<dbReference type="PANTHER" id="PTHR43792">
    <property type="entry name" value="GNAT FAMILY, PUTATIVE (AFU_ORTHOLOGUE AFUA_3G00765)-RELATED-RELATED"/>
    <property type="match status" value="1"/>
</dbReference>
<comment type="caution">
    <text evidence="2">The sequence shown here is derived from an EMBL/GenBank/DDBJ whole genome shotgun (WGS) entry which is preliminary data.</text>
</comment>
<keyword evidence="3" id="KW-1185">Reference proteome</keyword>
<dbReference type="InterPro" id="IPR016181">
    <property type="entry name" value="Acyl_CoA_acyltransferase"/>
</dbReference>
<sequence>MFIRTKRLFLRPAWPEDWQELHAAMSDERIVRNFTRIPWPYTPEDAQLTVSRHQDLRYPGFLVTLPSARGSRVIGGAGLHADGALTEFGFWVAPDSWGCGYATEASSAVVRLARTLGHRQLVASPFVDDRASARVLEKVGFQPTNRSKERHSRARGGAFTTREYAVTFGSASDCDDGLPVNPAEADMRAA</sequence>
<dbReference type="Gene3D" id="3.40.630.30">
    <property type="match status" value="1"/>
</dbReference>
<dbReference type="EMBL" id="JBFNXR010000050">
    <property type="protein sequence ID" value="MEW9856051.1"/>
    <property type="molecule type" value="Genomic_DNA"/>
</dbReference>
<dbReference type="Proteomes" id="UP001556118">
    <property type="component" value="Unassembled WGS sequence"/>
</dbReference>
<keyword evidence="2" id="KW-0012">Acyltransferase</keyword>
<dbReference type="InterPro" id="IPR000182">
    <property type="entry name" value="GNAT_dom"/>
</dbReference>
<evidence type="ECO:0000259" key="1">
    <source>
        <dbReference type="PROSITE" id="PS51186"/>
    </source>
</evidence>
<name>A0ABV3RD72_9SPHN</name>
<evidence type="ECO:0000313" key="3">
    <source>
        <dbReference type="Proteomes" id="UP001556118"/>
    </source>
</evidence>
<dbReference type="SUPFAM" id="SSF55729">
    <property type="entry name" value="Acyl-CoA N-acyltransferases (Nat)"/>
    <property type="match status" value="1"/>
</dbReference>
<keyword evidence="2" id="KW-0808">Transferase</keyword>
<dbReference type="InterPro" id="IPR051531">
    <property type="entry name" value="N-acetyltransferase"/>
</dbReference>
<gene>
    <name evidence="2" type="ORF">ABUH87_12995</name>
</gene>